<sequence>MLRVKRVFNNNTILVHDSNGLEKIVIGKGISFNKRVGNIISEEAVEKTFIVDSPEITERFVQLIKEVPINHLDLTNKIIKDAESELNVTFDELTYLGLADHINYAISRYKSGHQIKNALLLEIKKFYPKEFNAAKNSVKTISYYENVKLLEDEAGFIALHFVNGQQEGIINNTLITTEVLKKVLLILEDTLSIKLDEESLNYLRFITHLRFFIERINSEGAREKEEPDMIVQVFKLYPKAYASVQIISDYIQETLNCTVYAEELMYLTLHVQRLIK</sequence>
<dbReference type="GO" id="GO:0006355">
    <property type="term" value="P:regulation of DNA-templated transcription"/>
    <property type="evidence" value="ECO:0007669"/>
    <property type="project" value="InterPro"/>
</dbReference>
<dbReference type="AlphaFoldDB" id="A0A0H3GJU0"/>
<dbReference type="GO" id="GO:0003723">
    <property type="term" value="F:RNA binding"/>
    <property type="evidence" value="ECO:0007669"/>
    <property type="project" value="InterPro"/>
</dbReference>
<evidence type="ECO:0000259" key="2">
    <source>
        <dbReference type="PROSITE" id="PS51372"/>
    </source>
</evidence>
<dbReference type="InterPro" id="IPR036650">
    <property type="entry name" value="CAT_RNA-bd_dom_sf"/>
</dbReference>
<dbReference type="Gene3D" id="1.10.1790.10">
    <property type="entry name" value="PRD domain"/>
    <property type="match status" value="2"/>
</dbReference>
<dbReference type="InterPro" id="IPR050661">
    <property type="entry name" value="BglG_antiterminators"/>
</dbReference>
<dbReference type="Gene3D" id="2.30.24.10">
    <property type="entry name" value="CAT RNA-binding domain"/>
    <property type="match status" value="1"/>
</dbReference>
<dbReference type="SUPFAM" id="SSF63520">
    <property type="entry name" value="PTS-regulatory domain, PRD"/>
    <property type="match status" value="2"/>
</dbReference>
<protein>
    <submittedName>
        <fullName evidence="3">Beta-glucoside operon transcriptional antiterminator</fullName>
    </submittedName>
</protein>
<dbReference type="PROSITE" id="PS51372">
    <property type="entry name" value="PRD_2"/>
    <property type="match status" value="2"/>
</dbReference>
<evidence type="ECO:0000256" key="1">
    <source>
        <dbReference type="ARBA" id="ARBA00022737"/>
    </source>
</evidence>
<dbReference type="HOGENOM" id="CLU_078802_0_0_9"/>
<dbReference type="SMART" id="SM01061">
    <property type="entry name" value="CAT_RBD"/>
    <property type="match status" value="1"/>
</dbReference>
<keyword evidence="1" id="KW-0677">Repeat</keyword>
<dbReference type="InterPro" id="IPR011608">
    <property type="entry name" value="PRD"/>
</dbReference>
<dbReference type="Pfam" id="PF00874">
    <property type="entry name" value="PRD"/>
    <property type="match status" value="2"/>
</dbReference>
<name>A0A0H3GJU0_LISM4</name>
<dbReference type="PANTHER" id="PTHR30185">
    <property type="entry name" value="CRYPTIC BETA-GLUCOSIDE BGL OPERON ANTITERMINATOR"/>
    <property type="match status" value="1"/>
</dbReference>
<dbReference type="InterPro" id="IPR036634">
    <property type="entry name" value="PRD_sf"/>
</dbReference>
<dbReference type="RefSeq" id="WP_014601225.1">
    <property type="nucleotide sequence ID" value="NC_017544.1"/>
</dbReference>
<reference evidence="4" key="1">
    <citation type="submission" date="2010-04" db="EMBL/GenBank/DDBJ databases">
        <title>The genome sequence of Listeria monocytogenes strain 10403S.</title>
        <authorList>
            <consortium name="The Broad Institute Genome Sequencing Platform"/>
            <consortium name="The Broad Institute Genome Sequencing Center for Infectious Disease."/>
            <person name="Borowsky M."/>
            <person name="Borodovsky M."/>
            <person name="Young S.K."/>
            <person name="Zeng Q."/>
            <person name="Koehrsen M."/>
            <person name="Fitzgerald M."/>
            <person name="Wiedmann M."/>
            <person name="Swaminathan B."/>
            <person name="Lauer P."/>
            <person name="Portnoy D."/>
            <person name="Cossart P."/>
            <person name="Buchrieser C."/>
            <person name="Higgins D."/>
            <person name="Abouelleil A."/>
            <person name="Alvarado L."/>
            <person name="Arachchi H.M."/>
            <person name="Berlin A."/>
            <person name="Borenstein D."/>
            <person name="Brown A."/>
            <person name="Chapman S.B."/>
            <person name="Chen Z."/>
            <person name="Dunbar C.D."/>
            <person name="Engels R."/>
            <person name="Freedman E."/>
            <person name="Gearin G."/>
            <person name="Gellesch M."/>
            <person name="Goldberg J."/>
            <person name="Griggs A."/>
            <person name="Gujja S."/>
            <person name="Heilman E."/>
            <person name="Heiman D."/>
            <person name="Howarth C."/>
            <person name="Jen D."/>
            <person name="Larson L."/>
            <person name="Lui A."/>
            <person name="MacDonald J."/>
            <person name="Mehta T."/>
            <person name="Montmayeur A."/>
            <person name="Neiman D."/>
            <person name="Park D."/>
            <person name="Pearson M."/>
            <person name="Priest M."/>
            <person name="Richards J."/>
            <person name="Roberts A."/>
            <person name="Saif S."/>
            <person name="Shea T."/>
            <person name="Shenoy N."/>
            <person name="Sisk P."/>
            <person name="Stolte C."/>
            <person name="Sykes S."/>
            <person name="Walk T."/>
            <person name="White J."/>
            <person name="Yandava C."/>
            <person name="Haas B."/>
            <person name="Nusbaum C."/>
            <person name="Birren B."/>
        </authorList>
    </citation>
    <scope>NUCLEOTIDE SEQUENCE [LARGE SCALE GENOMIC DNA]</scope>
    <source>
        <strain evidence="4">10403S</strain>
    </source>
</reference>
<evidence type="ECO:0000313" key="4">
    <source>
        <dbReference type="Proteomes" id="UP000001288"/>
    </source>
</evidence>
<dbReference type="KEGG" id="lmt:LMRG_01909"/>
<gene>
    <name evidence="3" type="ordered locus">LMRG_01909</name>
</gene>
<accession>A0A0H3GJU0</accession>
<dbReference type="Proteomes" id="UP000001288">
    <property type="component" value="Chromosome"/>
</dbReference>
<dbReference type="InterPro" id="IPR004341">
    <property type="entry name" value="CAT_RNA-bd_dom"/>
</dbReference>
<evidence type="ECO:0000313" key="3">
    <source>
        <dbReference type="EMBL" id="AEO07768.1"/>
    </source>
</evidence>
<dbReference type="Pfam" id="PF03123">
    <property type="entry name" value="CAT_RBD"/>
    <property type="match status" value="1"/>
</dbReference>
<feature type="domain" description="PRD" evidence="2">
    <location>
        <begin position="172"/>
        <end position="276"/>
    </location>
</feature>
<dbReference type="PANTHER" id="PTHR30185:SF15">
    <property type="entry name" value="CRYPTIC BETA-GLUCOSIDE BGL OPERON ANTITERMINATOR"/>
    <property type="match status" value="1"/>
</dbReference>
<proteinExistence type="predicted"/>
<feature type="domain" description="PRD" evidence="2">
    <location>
        <begin position="66"/>
        <end position="171"/>
    </location>
</feature>
<dbReference type="EMBL" id="CP002002">
    <property type="protein sequence ID" value="AEO07768.1"/>
    <property type="molecule type" value="Genomic_DNA"/>
</dbReference>
<dbReference type="SUPFAM" id="SSF50151">
    <property type="entry name" value="SacY-like RNA-binding domain"/>
    <property type="match status" value="1"/>
</dbReference>
<organism evidence="3 4">
    <name type="scientific">Listeria monocytogenes serotype 1/2a (strain 10403S)</name>
    <dbReference type="NCBI Taxonomy" id="393133"/>
    <lineage>
        <taxon>Bacteria</taxon>
        <taxon>Bacillati</taxon>
        <taxon>Bacillota</taxon>
        <taxon>Bacilli</taxon>
        <taxon>Bacillales</taxon>
        <taxon>Listeriaceae</taxon>
        <taxon>Listeria</taxon>
    </lineage>
</organism>